<proteinExistence type="predicted"/>
<feature type="region of interest" description="Disordered" evidence="1">
    <location>
        <begin position="209"/>
        <end position="260"/>
    </location>
</feature>
<feature type="region of interest" description="Disordered" evidence="1">
    <location>
        <begin position="292"/>
        <end position="324"/>
    </location>
</feature>
<dbReference type="InterPro" id="IPR009027">
    <property type="entry name" value="Ribosomal_bL9/RNase_H1_N"/>
</dbReference>
<sequence length="386" mass="41684">MIDELEDAGAFNHSKLHIVETSQLVEPAGWFLGREYYVVTKGSAIGVFHKLADAHQAIDSIPSAQWETCKTWQQAVKLWDAACQSGAVSLLREGGGNALALQRPPSRNPAPKSHLKAHATTRNLVSGDQGPLIEPLISSTPAPSLSIPKKRFPLVIEISDSESDGEVEATYPKKIVKVYDCFDVTDDEDGTGCLRKTFDAATNTHIEAPIKAELSPSTSSSSRLQPPSTAPTQSAPSRTQPSRGVKIVRATSRAGPKPPTAPRFLFPGIRCCFSCLYICSAPFPAKSEQGVAREGMERMGGSPARTASASALNSDPEEGTRPHRMPYRRHSKLAEAVKAHVKFADPTATSRGHAVLNKRRGTRLVLSTLPRELATQGYEPIPHVDV</sequence>
<dbReference type="InterPro" id="IPR011320">
    <property type="entry name" value="RNase_H1_N"/>
</dbReference>
<name>A0A0D2NW17_HYPSF</name>
<gene>
    <name evidence="3" type="ORF">HYPSUDRAFT_210187</name>
</gene>
<keyword evidence="4" id="KW-1185">Reference proteome</keyword>
<evidence type="ECO:0000256" key="1">
    <source>
        <dbReference type="SAM" id="MobiDB-lite"/>
    </source>
</evidence>
<dbReference type="Pfam" id="PF01693">
    <property type="entry name" value="Cauli_VI"/>
    <property type="match status" value="1"/>
</dbReference>
<evidence type="ECO:0000313" key="3">
    <source>
        <dbReference type="EMBL" id="KJA12725.1"/>
    </source>
</evidence>
<accession>A0A0D2NW17</accession>
<organism evidence="3 4">
    <name type="scientific">Hypholoma sublateritium (strain FD-334 SS-4)</name>
    <dbReference type="NCBI Taxonomy" id="945553"/>
    <lineage>
        <taxon>Eukaryota</taxon>
        <taxon>Fungi</taxon>
        <taxon>Dikarya</taxon>
        <taxon>Basidiomycota</taxon>
        <taxon>Agaricomycotina</taxon>
        <taxon>Agaricomycetes</taxon>
        <taxon>Agaricomycetidae</taxon>
        <taxon>Agaricales</taxon>
        <taxon>Agaricineae</taxon>
        <taxon>Strophariaceae</taxon>
        <taxon>Hypholoma</taxon>
    </lineage>
</organism>
<evidence type="ECO:0000259" key="2">
    <source>
        <dbReference type="Pfam" id="PF01693"/>
    </source>
</evidence>
<dbReference type="SUPFAM" id="SSF55658">
    <property type="entry name" value="L9 N-domain-like"/>
    <property type="match status" value="1"/>
</dbReference>
<reference evidence="4" key="1">
    <citation type="submission" date="2014-04" db="EMBL/GenBank/DDBJ databases">
        <title>Evolutionary Origins and Diversification of the Mycorrhizal Mutualists.</title>
        <authorList>
            <consortium name="DOE Joint Genome Institute"/>
            <consortium name="Mycorrhizal Genomics Consortium"/>
            <person name="Kohler A."/>
            <person name="Kuo A."/>
            <person name="Nagy L.G."/>
            <person name="Floudas D."/>
            <person name="Copeland A."/>
            <person name="Barry K.W."/>
            <person name="Cichocki N."/>
            <person name="Veneault-Fourrey C."/>
            <person name="LaButti K."/>
            <person name="Lindquist E.A."/>
            <person name="Lipzen A."/>
            <person name="Lundell T."/>
            <person name="Morin E."/>
            <person name="Murat C."/>
            <person name="Riley R."/>
            <person name="Ohm R."/>
            <person name="Sun H."/>
            <person name="Tunlid A."/>
            <person name="Henrissat B."/>
            <person name="Grigoriev I.V."/>
            <person name="Hibbett D.S."/>
            <person name="Martin F."/>
        </authorList>
    </citation>
    <scope>NUCLEOTIDE SEQUENCE [LARGE SCALE GENOMIC DNA]</scope>
    <source>
        <strain evidence="4">FD-334 SS-4</strain>
    </source>
</reference>
<feature type="domain" description="Ribonuclease H1 N-terminal" evidence="2">
    <location>
        <begin position="36"/>
        <end position="75"/>
    </location>
</feature>
<dbReference type="Proteomes" id="UP000054270">
    <property type="component" value="Unassembled WGS sequence"/>
</dbReference>
<evidence type="ECO:0000313" key="4">
    <source>
        <dbReference type="Proteomes" id="UP000054270"/>
    </source>
</evidence>
<dbReference type="EMBL" id="KN817955">
    <property type="protein sequence ID" value="KJA12725.1"/>
    <property type="molecule type" value="Genomic_DNA"/>
</dbReference>
<protein>
    <recommendedName>
        <fullName evidence="2">Ribonuclease H1 N-terminal domain-containing protein</fullName>
    </recommendedName>
</protein>
<feature type="compositionally biased region" description="Low complexity" evidence="1">
    <location>
        <begin position="214"/>
        <end position="237"/>
    </location>
</feature>
<dbReference type="AlphaFoldDB" id="A0A0D2NW17"/>